<protein>
    <recommendedName>
        <fullName evidence="7">Carrier domain-containing protein</fullName>
    </recommendedName>
</protein>
<dbReference type="InterPro" id="IPR020845">
    <property type="entry name" value="AMP-binding_CS"/>
</dbReference>
<dbReference type="Gene3D" id="3.30.559.30">
    <property type="entry name" value="Nonribosomal peptide synthetase, condensation domain"/>
    <property type="match status" value="3"/>
</dbReference>
<dbReference type="PROSITE" id="PS00455">
    <property type="entry name" value="AMP_BINDING"/>
    <property type="match status" value="2"/>
</dbReference>
<dbReference type="Gene3D" id="3.40.50.980">
    <property type="match status" value="4"/>
</dbReference>
<dbReference type="FunFam" id="3.30.559.30:FF:000001">
    <property type="entry name" value="Non-ribosomal peptide synthetase"/>
    <property type="match status" value="1"/>
</dbReference>
<gene>
    <name evidence="8" type="ORF">KTT_55280</name>
</gene>
<dbReference type="FunFam" id="1.10.1200.10:FF:000005">
    <property type="entry name" value="Nonribosomal peptide synthetase 1"/>
    <property type="match status" value="2"/>
</dbReference>
<comment type="caution">
    <text evidence="8">The sequence shown here is derived from an EMBL/GenBank/DDBJ whole genome shotgun (WGS) entry which is preliminary data.</text>
</comment>
<dbReference type="PANTHER" id="PTHR45527:SF14">
    <property type="entry name" value="PLIPASTATIN SYNTHASE SUBUNIT B"/>
    <property type="match status" value="1"/>
</dbReference>
<dbReference type="PROSITE" id="PS00012">
    <property type="entry name" value="PHOSPHOPANTETHEINE"/>
    <property type="match status" value="2"/>
</dbReference>
<dbReference type="Gene3D" id="3.40.50.12780">
    <property type="entry name" value="N-terminal domain of ligase-like"/>
    <property type="match status" value="1"/>
</dbReference>
<dbReference type="NCBIfam" id="TIGR01733">
    <property type="entry name" value="AA-adenyl-dom"/>
    <property type="match status" value="3"/>
</dbReference>
<dbReference type="GO" id="GO:0005829">
    <property type="term" value="C:cytosol"/>
    <property type="evidence" value="ECO:0007669"/>
    <property type="project" value="TreeGrafter"/>
</dbReference>
<dbReference type="SUPFAM" id="SSF53474">
    <property type="entry name" value="alpha/beta-Hydrolases"/>
    <property type="match status" value="1"/>
</dbReference>
<evidence type="ECO:0000313" key="9">
    <source>
        <dbReference type="Proteomes" id="UP000287352"/>
    </source>
</evidence>
<dbReference type="Gene3D" id="2.30.38.10">
    <property type="entry name" value="Luciferase, Domain 3"/>
    <property type="match status" value="2"/>
</dbReference>
<dbReference type="Proteomes" id="UP000287352">
    <property type="component" value="Unassembled WGS sequence"/>
</dbReference>
<keyword evidence="4" id="KW-0597">Phosphoprotein</keyword>
<evidence type="ECO:0000259" key="7">
    <source>
        <dbReference type="PROSITE" id="PS50075"/>
    </source>
</evidence>
<evidence type="ECO:0000256" key="1">
    <source>
        <dbReference type="ARBA" id="ARBA00001957"/>
    </source>
</evidence>
<dbReference type="GO" id="GO:0008610">
    <property type="term" value="P:lipid biosynthetic process"/>
    <property type="evidence" value="ECO:0007669"/>
    <property type="project" value="UniProtKB-ARBA"/>
</dbReference>
<keyword evidence="3" id="KW-0596">Phosphopantetheine</keyword>
<dbReference type="InterPro" id="IPR009081">
    <property type="entry name" value="PP-bd_ACP"/>
</dbReference>
<dbReference type="Gene3D" id="3.30.300.30">
    <property type="match status" value="3"/>
</dbReference>
<dbReference type="RefSeq" id="WP_161975804.1">
    <property type="nucleotide sequence ID" value="NZ_BIFR01000002.1"/>
</dbReference>
<dbReference type="FunFam" id="3.40.50.12780:FF:000012">
    <property type="entry name" value="Non-ribosomal peptide synthetase"/>
    <property type="match status" value="3"/>
</dbReference>
<comment type="cofactor">
    <cofactor evidence="1">
        <name>pantetheine 4'-phosphate</name>
        <dbReference type="ChEBI" id="CHEBI:47942"/>
    </cofactor>
</comment>
<dbReference type="Pfam" id="PF00668">
    <property type="entry name" value="Condensation"/>
    <property type="match status" value="3"/>
</dbReference>
<keyword evidence="5" id="KW-0436">Ligase</keyword>
<reference evidence="9" key="1">
    <citation type="submission" date="2018-12" db="EMBL/GenBank/DDBJ databases">
        <title>Tengunoibacter tsumagoiensis gen. nov., sp. nov., Dictyobacter kobayashii sp. nov., D. alpinus sp. nov., and D. joshuensis sp. nov. and description of Dictyobacteraceae fam. nov. within the order Ktedonobacterales isolated from Tengu-no-mugimeshi.</title>
        <authorList>
            <person name="Wang C.M."/>
            <person name="Zheng Y."/>
            <person name="Sakai Y."/>
            <person name="Toyoda A."/>
            <person name="Minakuchi Y."/>
            <person name="Abe K."/>
            <person name="Yokota A."/>
            <person name="Yabe S."/>
        </authorList>
    </citation>
    <scope>NUCLEOTIDE SEQUENCE [LARGE SCALE GENOMIC DNA]</scope>
    <source>
        <strain evidence="9">Uno3</strain>
    </source>
</reference>
<dbReference type="SUPFAM" id="SSF56801">
    <property type="entry name" value="Acetyl-CoA synthetase-like"/>
    <property type="match status" value="3"/>
</dbReference>
<dbReference type="SUPFAM" id="SSF47336">
    <property type="entry name" value="ACP-like"/>
    <property type="match status" value="3"/>
</dbReference>
<dbReference type="SUPFAM" id="SSF52777">
    <property type="entry name" value="CoA-dependent acyltransferases"/>
    <property type="match status" value="6"/>
</dbReference>
<dbReference type="InterPro" id="IPR006162">
    <property type="entry name" value="Ppantetheine_attach_site"/>
</dbReference>
<dbReference type="Gene3D" id="3.40.50.1820">
    <property type="entry name" value="alpha/beta hydrolase"/>
    <property type="match status" value="1"/>
</dbReference>
<evidence type="ECO:0000313" key="8">
    <source>
        <dbReference type="EMBL" id="GCE15669.1"/>
    </source>
</evidence>
<dbReference type="Gene3D" id="1.10.1200.10">
    <property type="entry name" value="ACP-like"/>
    <property type="match status" value="3"/>
</dbReference>
<feature type="region of interest" description="Disordered" evidence="6">
    <location>
        <begin position="1"/>
        <end position="21"/>
    </location>
</feature>
<feature type="region of interest" description="Disordered" evidence="6">
    <location>
        <begin position="2186"/>
        <end position="2207"/>
    </location>
</feature>
<dbReference type="InterPro" id="IPR042099">
    <property type="entry name" value="ANL_N_sf"/>
</dbReference>
<dbReference type="GO" id="GO:0044550">
    <property type="term" value="P:secondary metabolite biosynthetic process"/>
    <property type="evidence" value="ECO:0007669"/>
    <property type="project" value="UniProtKB-ARBA"/>
</dbReference>
<dbReference type="Pfam" id="PF13193">
    <property type="entry name" value="AMP-binding_C"/>
    <property type="match status" value="2"/>
</dbReference>
<comment type="similarity">
    <text evidence="2">Belongs to the ATP-dependent AMP-binding enzyme family.</text>
</comment>
<dbReference type="InterPro" id="IPR029058">
    <property type="entry name" value="AB_hydrolase_fold"/>
</dbReference>
<dbReference type="GO" id="GO:0016874">
    <property type="term" value="F:ligase activity"/>
    <property type="evidence" value="ECO:0007669"/>
    <property type="project" value="UniProtKB-KW"/>
</dbReference>
<dbReference type="InterPro" id="IPR000873">
    <property type="entry name" value="AMP-dep_synth/lig_dom"/>
</dbReference>
<name>A0A402A964_9CHLR</name>
<keyword evidence="9" id="KW-1185">Reference proteome</keyword>
<evidence type="ECO:0000256" key="4">
    <source>
        <dbReference type="ARBA" id="ARBA00022553"/>
    </source>
</evidence>
<dbReference type="GO" id="GO:0043041">
    <property type="term" value="P:amino acid activation for nonribosomal peptide biosynthetic process"/>
    <property type="evidence" value="ECO:0007669"/>
    <property type="project" value="TreeGrafter"/>
</dbReference>
<dbReference type="InterPro" id="IPR010071">
    <property type="entry name" value="AA_adenyl_dom"/>
</dbReference>
<evidence type="ECO:0000256" key="3">
    <source>
        <dbReference type="ARBA" id="ARBA00022450"/>
    </source>
</evidence>
<dbReference type="InterPro" id="IPR001031">
    <property type="entry name" value="Thioesterase"/>
</dbReference>
<dbReference type="PANTHER" id="PTHR45527">
    <property type="entry name" value="NONRIBOSOMAL PEPTIDE SYNTHETASE"/>
    <property type="match status" value="1"/>
</dbReference>
<dbReference type="InterPro" id="IPR025110">
    <property type="entry name" value="AMP-bd_C"/>
</dbReference>
<dbReference type="InterPro" id="IPR045851">
    <property type="entry name" value="AMP-bd_C_sf"/>
</dbReference>
<proteinExistence type="inferred from homology"/>
<organism evidence="8 9">
    <name type="scientific">Tengunoibacter tsumagoiensis</name>
    <dbReference type="NCBI Taxonomy" id="2014871"/>
    <lineage>
        <taxon>Bacteria</taxon>
        <taxon>Bacillati</taxon>
        <taxon>Chloroflexota</taxon>
        <taxon>Ktedonobacteria</taxon>
        <taxon>Ktedonobacterales</taxon>
        <taxon>Dictyobacteraceae</taxon>
        <taxon>Tengunoibacter</taxon>
    </lineage>
</organism>
<feature type="compositionally biased region" description="Polar residues" evidence="6">
    <location>
        <begin position="1"/>
        <end position="14"/>
    </location>
</feature>
<dbReference type="NCBIfam" id="NF003417">
    <property type="entry name" value="PRK04813.1"/>
    <property type="match status" value="3"/>
</dbReference>
<feature type="domain" description="Carrier" evidence="7">
    <location>
        <begin position="2111"/>
        <end position="2186"/>
    </location>
</feature>
<accession>A0A402A964</accession>
<dbReference type="Pfam" id="PF00550">
    <property type="entry name" value="PP-binding"/>
    <property type="match status" value="3"/>
</dbReference>
<dbReference type="FunFam" id="3.40.50.980:FF:000002">
    <property type="entry name" value="Enterobactin synthetase component F"/>
    <property type="match status" value="1"/>
</dbReference>
<dbReference type="FunFam" id="3.30.300.30:FF:000010">
    <property type="entry name" value="Enterobactin synthetase component F"/>
    <property type="match status" value="1"/>
</dbReference>
<dbReference type="FunFam" id="2.30.38.10:FF:000001">
    <property type="entry name" value="Non-ribosomal peptide synthetase PvdI"/>
    <property type="match status" value="1"/>
</dbReference>
<dbReference type="EMBL" id="BIFR01000002">
    <property type="protein sequence ID" value="GCE15669.1"/>
    <property type="molecule type" value="Genomic_DNA"/>
</dbReference>
<evidence type="ECO:0000256" key="6">
    <source>
        <dbReference type="SAM" id="MobiDB-lite"/>
    </source>
</evidence>
<sequence>MVDTSNRASFTPNPQQQKSSLSEKLALLEYLLQEQEIERTPAAPVFEARPATTPLCASSSQQRFWFLDQLYPGSALYTVISAHHLHDQIESRFLQQSIDCLVERYEILRTLFISAPDGRCQPLVLPTLSVPLLCKDLRQLSPSVQQYQFSTFMKAQTQHPFELSQGPLLRCSLLQIADDEYVFILAMHHSITDEWSIQLFLRELMLCYEAYRTQRAPDSVGRQIFQYSDFAYWQQQWLASPALQELLTTWRKEYLGEASQQDAFPYLELPTDYPRATTSSIHGAIRSRLLPSALVSQLKTESLNQNMTLPTFFLAAFFLLLQRYTRQEDLVLGMPITGRTRVEFETMPGCFVNTLVVRCRLTQDLFWREWLEQVQQAMLTAYNYQELPFEKIIESLSLERSLQQHPLFQVLFSYQNPVPIQQDMQHREVRSLPVDTGTAKFDLSLFVYETASELRVAFEYKTDLFASATIDRMLTAFLHLLQECVSQPGLRCRELSLQHAQQVQHSAPPREDQSCTSLSELFEQQVKRDPEAIALRYVNQQLSYRQLNQAANQLARQLQKLNVGPEMLIAVYLERSCEFVIAQLAILKVGAAYLPLDPVNPPERLMFMLNESRSPLLLTQSSLYETIAEYHGTIVSIDQLAREQDESSEANDNLALSLNPQQLAYVIYTSGSTGQPKGIEVEHQQVIELLAATQSYFQFTSQDVWTLFHSFAFDFSVWELWGALSTGGKCVIVPPSTGRSPTEFWTLICNEQVSVLNQTPTAFQRLLQSEEVTNELAKSSLRWIIFGGERLDFASLLPWLTHNQGQLTQLVNMYGITETTVHVTLHPIDEQEIHHPVGSILGSELAHEQLYLLDEQLCPVPDGVAGEIYVGGRGVARGYLHQPALTATRFIPHPFSTEPGARLYKSGDRARRLASGELIYLGRTDQQIKLRGFRIELAEIAHTLQLHPEIQKAVVLLDRTQKTNEQIVAYLIPRQEEASEQLTHHALRQYMQERLPDYMNPVHYFWVEHLPLTANGKLDAQALLQLPQTLTALKSGTVYSPPRTAVERLLTTIWEQGLARSPIGIHDNFFALGGDSIRSLDVIARMKRQGLYCSLPQLFHYQTIAELADHISLAEQPAPAVVLPFSLLEADDYVGLPVTSTDAYPLTLLQQGMLYHMDWTPERPLYQNVFSLHLQGPLHYPTFLIAIQTIVDHHAILRTTFDLTTYSRPLQIVHAQAVLPCPLTDLSHLAFEEQEKQLATFLRAEESRPFNLTDPPLLRFHVHVRSDQTFQLTMTEHHALLDGWSLHLLLAELFSTYFLLLQGKALPPRSAEVPAFRDYVAREQAILLDPAYRDYWYHKLTHTHTQPLLPTSIPGSDGRFYYATHLFTPEEKAGLRQSGLTVGAPLKSVLLAIHCKVMSLLSGSTEIITGLTCEGRPEEIGGTQTCGLFLNVVPFCLSLRQSTWKQLIQTTFAEECELLPFRQYPLAAIQKEHPLVLDTLFTYLHFHALTPLKQAHNFTILETRRHEQTNFALNASFSLDPFTDELSLLLDVDTTRISPALADTLLTCYQQVITSMLRNPEADTRQCFLPSQDYQDLLIDWNMTAQSYPADACLHELFTAQAKRTPEACAIHSAQGTITYRELDEQSNQLAHLLRQYHDVGPETPVGLYLARKPALVVGLLGILKAGGAYVPLDPAYPRERCRWIFQHAQVKLIITQSELTSELADSSCPYLCIDSQHSELSRQSRAALASNTTAMTGQHLAYIIFTSGSTGDPKGVMISHQSLINYVFWSIEAYGVSHKAGAPVHTSPGFDLTVTSLFPPLITGKTLFFLSEQESSTELQQLLSTTELSPIKMTPAHLQQWQHLLIEQEELPPIEAQTLVIGGEALYAEQLAWWRHLASAAPLRWINEYGPTEATVGCCVYELPLSFPQEGSVPIGRPIANTRLYVLDAFLHPVPRGFPGELYISGAGLARGYQQAPEWTAERFLPDPFQLEPGQRMYQTGDRVRFLPDGTLEYLGRLDEQVKWHGFRIELREIQLALTQAAIVQECCVLMRKTSNGEPQIAAYLVPQPDAVVSVNGLRDFLATRLPYFMVPGLFFVVEALPVTVHGKVDHAALLQISEEHLLRTEQTIRPQTFLQIKLAEIWQRTLSIESIGIHDHFFALGGDSLLATQVIARMRSELQITVPLRILFEQPTITQLATSIEARQAATEEADPLTDSHIPRRSNDGPAPLSFSQQRLWFLDQLQPLSTTYTIFEALRLEGALNPRLLIQSFEAVIQRHESLRTRFQVQDEQPVQIILPSQSFDLQEIDLSLHASAEEELQRIAREESQQPFHLATGPLLRGRLLYLQPHTAVLLVSIHHCIADGWSLQILWREVALHYQAFLQQEQPQIAALPLQYRDFAIWQQQWQQSAHFERQLAYWRHQLAGAPPLLALPTDHPRPPIQTTEGAELNLIINPDVTAQLKKLCQQEHCTLFMLLLSAWNIVLHRYSGQDDLLIGTTIAGRTHSELEPLIGYFANTVVLRTDLGGDPTCQELLQRVKEVALAAYAHQEMPFEKVVEALQPVRNLSYNPIFQVLFVFQNLPPYTQQFADITVHPTTLAAKQTARFDLALALEEQDSVLIGTLEYQTALFEEVTMRRMLAHFQTILSALATNLTQSIHQLPMLTPPELALALQQQEQSDDIRPAEYLPHRFIEQARRTPHAQALITTQGTLTYQELDQQSNQVAHLLLNKGVGADVPVGICLPRDCRLIIGLLGILKAGGAYVPIDPDYPIERQQWILQHAQISLLLTHTQPPFALEQRVEVLIIDDDHSEYQHQPLLLVPPSLHGQQLAYSIYTSGSTGRPKGVMITHDAVRNILSYMQHKHQICEQDTIAALASFAFDMSIPELFLPLISGARLLLIEQTIARDGQRLHSVLQEHHATLMQATPTTWQMLLQLGLPLPSLHTMISGAEALPQEVATQLLHSRGAEVAFYNYYGPTETTVWSAAQQITAHYPSVRIGQPIAHTRLYLLDRYLQPVPMGVIGEIYLGGSGLARGYQHQPELTAASFIPDPWSSEERPGLCLYKTGDLARYHTDGSLEYLGRSDQQIKVHGFRIEPAEIEALLEQHPAIAQAIVVAQTYAEHEKRLVAYLIARAGSSCTSTQLRSYLARSLPDYMHPTTFLWLQAFPLTPNGKLDRKQLSQHNGKQYEEEGRIPARDALEWQLVQIWQEVLATRPIGINENFFARGGNSFSAVRLMNRIRQQYSYELPLSLLFQEATIEQLAAILRQEKGETELTPLVPIQAGGSKRPFFCIHPGGGGVLCYRELAEVLGEEQPFYGLEDLRQYQETIDERATIEDLATTYVRAVQLQQPAGPYLLGGWSFGGIVAFEMAQQLQKQGEKVALLALFDSQIPDAQLLPLDESGELLHFAHEQARSEGKAFSLTESELKQLAPAERIPAILHQIEQARLDLPEISLPWLERFLRLAKVGRAMLQSYQPQHYAGPLILFLAQERAHQTAADRIAAQWQALAIDPIKIYSTPGTHDTMIVQPHVDYLGRNLAEAIARSLESEEEKGDPAMMHFS</sequence>
<evidence type="ECO:0000256" key="5">
    <source>
        <dbReference type="ARBA" id="ARBA00022598"/>
    </source>
</evidence>
<dbReference type="Pfam" id="PF00501">
    <property type="entry name" value="AMP-binding"/>
    <property type="match status" value="3"/>
</dbReference>
<dbReference type="GO" id="GO:0031177">
    <property type="term" value="F:phosphopantetheine binding"/>
    <property type="evidence" value="ECO:0007669"/>
    <property type="project" value="InterPro"/>
</dbReference>
<dbReference type="CDD" id="cd17643">
    <property type="entry name" value="A_NRPS_Cytc1-like"/>
    <property type="match status" value="1"/>
</dbReference>
<dbReference type="PROSITE" id="PS50075">
    <property type="entry name" value="CARRIER"/>
    <property type="match status" value="3"/>
</dbReference>
<dbReference type="FunFam" id="3.40.50.980:FF:000001">
    <property type="entry name" value="Non-ribosomal peptide synthetase"/>
    <property type="match status" value="3"/>
</dbReference>
<dbReference type="InterPro" id="IPR020806">
    <property type="entry name" value="PKS_PP-bd"/>
</dbReference>
<dbReference type="Gene3D" id="3.30.559.10">
    <property type="entry name" value="Chloramphenicol acetyltransferase-like domain"/>
    <property type="match status" value="3"/>
</dbReference>
<evidence type="ECO:0000256" key="2">
    <source>
        <dbReference type="ARBA" id="ARBA00006432"/>
    </source>
</evidence>
<dbReference type="InterPro" id="IPR001242">
    <property type="entry name" value="Condensation_dom"/>
</dbReference>
<dbReference type="CDD" id="cd19531">
    <property type="entry name" value="LCL_NRPS-like"/>
    <property type="match status" value="2"/>
</dbReference>
<dbReference type="CDD" id="cd05930">
    <property type="entry name" value="A_NRPS"/>
    <property type="match status" value="2"/>
</dbReference>
<feature type="domain" description="Carrier" evidence="7">
    <location>
        <begin position="1041"/>
        <end position="1115"/>
    </location>
</feature>
<dbReference type="InterPro" id="IPR036736">
    <property type="entry name" value="ACP-like_sf"/>
</dbReference>
<dbReference type="SMART" id="SM00823">
    <property type="entry name" value="PKS_PP"/>
    <property type="match status" value="3"/>
</dbReference>
<dbReference type="FunFam" id="3.30.300.30:FF:000015">
    <property type="entry name" value="Nonribosomal peptide synthase SidD"/>
    <property type="match status" value="1"/>
</dbReference>
<dbReference type="Pfam" id="PF00975">
    <property type="entry name" value="Thioesterase"/>
    <property type="match status" value="1"/>
</dbReference>
<dbReference type="InterPro" id="IPR023213">
    <property type="entry name" value="CAT-like_dom_sf"/>
</dbReference>
<feature type="domain" description="Carrier" evidence="7">
    <location>
        <begin position="3173"/>
        <end position="3248"/>
    </location>
</feature>